<dbReference type="GO" id="GO:0046872">
    <property type="term" value="F:metal ion binding"/>
    <property type="evidence" value="ECO:0007669"/>
    <property type="project" value="UniProtKB-KW"/>
</dbReference>
<dbReference type="InterPro" id="IPR005123">
    <property type="entry name" value="Oxoglu/Fe-dep_dioxygenase_dom"/>
</dbReference>
<evidence type="ECO:0000256" key="2">
    <source>
        <dbReference type="RuleBase" id="RU003682"/>
    </source>
</evidence>
<dbReference type="Gene3D" id="2.60.120.330">
    <property type="entry name" value="B-lactam Antibiotic, Isopenicillin N Synthase, Chain"/>
    <property type="match status" value="1"/>
</dbReference>
<dbReference type="EMBL" id="CAJPDT010000118">
    <property type="protein sequence ID" value="CAF9939408.1"/>
    <property type="molecule type" value="Genomic_DNA"/>
</dbReference>
<keyword evidence="2" id="KW-0408">Iron</keyword>
<dbReference type="SUPFAM" id="SSF51197">
    <property type="entry name" value="Clavaminate synthase-like"/>
    <property type="match status" value="1"/>
</dbReference>
<dbReference type="InterPro" id="IPR044861">
    <property type="entry name" value="IPNS-like_FE2OG_OXY"/>
</dbReference>
<dbReference type="GO" id="GO:0044283">
    <property type="term" value="P:small molecule biosynthetic process"/>
    <property type="evidence" value="ECO:0007669"/>
    <property type="project" value="UniProtKB-ARBA"/>
</dbReference>
<dbReference type="PROSITE" id="PS51471">
    <property type="entry name" value="FE2OG_OXY"/>
    <property type="match status" value="1"/>
</dbReference>
<protein>
    <recommendedName>
        <fullName evidence="3">Fe2OG dioxygenase domain-containing protein</fullName>
    </recommendedName>
</protein>
<reference evidence="4" key="1">
    <citation type="submission" date="2021-03" db="EMBL/GenBank/DDBJ databases">
        <authorList>
            <person name="Tagirdzhanova G."/>
        </authorList>
    </citation>
    <scope>NUCLEOTIDE SEQUENCE</scope>
</reference>
<dbReference type="OrthoDB" id="288590at2759"/>
<comment type="similarity">
    <text evidence="1 2">Belongs to the iron/ascorbate-dependent oxidoreductase family.</text>
</comment>
<dbReference type="AlphaFoldDB" id="A0A8H3PFE0"/>
<keyword evidence="5" id="KW-1185">Reference proteome</keyword>
<evidence type="ECO:0000256" key="1">
    <source>
        <dbReference type="ARBA" id="ARBA00008056"/>
    </source>
</evidence>
<comment type="caution">
    <text evidence="4">The sequence shown here is derived from an EMBL/GenBank/DDBJ whole genome shotgun (WGS) entry which is preliminary data.</text>
</comment>
<keyword evidence="2" id="KW-0479">Metal-binding</keyword>
<feature type="domain" description="Fe2OG dioxygenase" evidence="3">
    <location>
        <begin position="192"/>
        <end position="300"/>
    </location>
</feature>
<dbReference type="InterPro" id="IPR050231">
    <property type="entry name" value="Iron_ascorbate_oxido_reductase"/>
</dbReference>
<organism evidence="4 5">
    <name type="scientific">Imshaugia aleurites</name>
    <dbReference type="NCBI Taxonomy" id="172621"/>
    <lineage>
        <taxon>Eukaryota</taxon>
        <taxon>Fungi</taxon>
        <taxon>Dikarya</taxon>
        <taxon>Ascomycota</taxon>
        <taxon>Pezizomycotina</taxon>
        <taxon>Lecanoromycetes</taxon>
        <taxon>OSLEUM clade</taxon>
        <taxon>Lecanoromycetidae</taxon>
        <taxon>Lecanorales</taxon>
        <taxon>Lecanorineae</taxon>
        <taxon>Parmeliaceae</taxon>
        <taxon>Imshaugia</taxon>
    </lineage>
</organism>
<dbReference type="InterPro" id="IPR026992">
    <property type="entry name" value="DIOX_N"/>
</dbReference>
<dbReference type="Pfam" id="PF03171">
    <property type="entry name" value="2OG-FeII_Oxy"/>
    <property type="match status" value="1"/>
</dbReference>
<accession>A0A8H3PFE0</accession>
<proteinExistence type="inferred from homology"/>
<name>A0A8H3PFE0_9LECA</name>
<dbReference type="GO" id="GO:0016491">
    <property type="term" value="F:oxidoreductase activity"/>
    <property type="evidence" value="ECO:0007669"/>
    <property type="project" value="UniProtKB-KW"/>
</dbReference>
<dbReference type="Proteomes" id="UP000664534">
    <property type="component" value="Unassembled WGS sequence"/>
</dbReference>
<evidence type="ECO:0000313" key="5">
    <source>
        <dbReference type="Proteomes" id="UP000664534"/>
    </source>
</evidence>
<dbReference type="PANTHER" id="PTHR47990">
    <property type="entry name" value="2-OXOGLUTARATE (2OG) AND FE(II)-DEPENDENT OXYGENASE SUPERFAMILY PROTEIN-RELATED"/>
    <property type="match status" value="1"/>
</dbReference>
<gene>
    <name evidence="4" type="ORF">IMSHALPRED_001333</name>
</gene>
<sequence length="362" mass="40240">MPHFTEFNTNPPFPTDVPVAKLECISLAQLRGGNEAESDALFDACKNDGFFLLDLRGDEQGEKILSDAGSLFDVGRTLFDFPYDVKMQCVMGGARSVFGHNLNLSYKAVGLSKVDAEGTPDRCEFYGISKDDLLGLSAHLPAPAIIDSKRDLFTAFLTANHSLEQLVLSHLEKHLRLPAGALTSLHPLDRLSGDQVRILKYDPQPRQDRRTSLVPHTDFGSVTSLFNILGGLQVLPIGRQNVEANWRYVRPRTGCAIINLGDSMVKWSNGLLKSAMHRVTYAPGKQADATRWSLAYFGHAHNKSSMKRMEGSDVIPPLEDGTLEEDMTAEDWLYVRSTSYKQKDMKEFERVVGKDEPVPVVE</sequence>
<dbReference type="InterPro" id="IPR027443">
    <property type="entry name" value="IPNS-like_sf"/>
</dbReference>
<dbReference type="Pfam" id="PF14226">
    <property type="entry name" value="DIOX_N"/>
    <property type="match status" value="1"/>
</dbReference>
<evidence type="ECO:0000259" key="3">
    <source>
        <dbReference type="PROSITE" id="PS51471"/>
    </source>
</evidence>
<evidence type="ECO:0000313" key="4">
    <source>
        <dbReference type="EMBL" id="CAF9939408.1"/>
    </source>
</evidence>
<keyword evidence="2" id="KW-0560">Oxidoreductase</keyword>